<organism evidence="4 5">
    <name type="scientific">Hippocampus comes</name>
    <name type="common">Tiger tail seahorse</name>
    <dbReference type="NCBI Taxonomy" id="109280"/>
    <lineage>
        <taxon>Eukaryota</taxon>
        <taxon>Metazoa</taxon>
        <taxon>Chordata</taxon>
        <taxon>Craniata</taxon>
        <taxon>Vertebrata</taxon>
        <taxon>Euteleostomi</taxon>
        <taxon>Actinopterygii</taxon>
        <taxon>Neopterygii</taxon>
        <taxon>Teleostei</taxon>
        <taxon>Neoteleostei</taxon>
        <taxon>Acanthomorphata</taxon>
        <taxon>Syngnathiaria</taxon>
        <taxon>Syngnathiformes</taxon>
        <taxon>Syngnathoidei</taxon>
        <taxon>Syngnathidae</taxon>
        <taxon>Hippocampus</taxon>
    </lineage>
</organism>
<dbReference type="STRING" id="109280.ENSHCOP00000015559"/>
<dbReference type="PANTHER" id="PTHR12935:SF13">
    <property type="entry name" value="GAMMA-GLUTAMYLCYCLOTRANSFERASE"/>
    <property type="match status" value="1"/>
</dbReference>
<evidence type="ECO:0000256" key="2">
    <source>
        <dbReference type="PIRSR" id="PIRSR617939-1"/>
    </source>
</evidence>
<sequence length="151" mass="16933">MAPGGTGTFVYFAFGSNMLKERLHLENPSATYLDTGRLKDYQLDFGVWGRGAENSWHGGVATIRESPGSEVWGVVWTLDRDHQDTLDKQEGIHVGIYSPLEVRVESSNHGEMLCRTYQMNNFHARPPSPQWCVVAPSRTDFLMITLAGCTR</sequence>
<dbReference type="GeneTree" id="ENSGT00500000044921"/>
<dbReference type="SUPFAM" id="SSF110857">
    <property type="entry name" value="Gamma-glutamyl cyclotransferase-like"/>
    <property type="match status" value="1"/>
</dbReference>
<evidence type="ECO:0000313" key="4">
    <source>
        <dbReference type="Ensembl" id="ENSHCOP00000015559.1"/>
    </source>
</evidence>
<dbReference type="OrthoDB" id="2924818at2759"/>
<dbReference type="Pfam" id="PF13772">
    <property type="entry name" value="AIG2_2"/>
    <property type="match status" value="1"/>
</dbReference>
<accession>A0A3Q2YC88</accession>
<reference evidence="4" key="1">
    <citation type="submission" date="2025-08" db="UniProtKB">
        <authorList>
            <consortium name="Ensembl"/>
        </authorList>
    </citation>
    <scope>IDENTIFICATION</scope>
</reference>
<keyword evidence="5" id="KW-1185">Reference proteome</keyword>
<protein>
    <submittedName>
        <fullName evidence="4">Gamma-glutamylcyclotransferase a</fullName>
    </submittedName>
</protein>
<dbReference type="GO" id="GO:0003839">
    <property type="term" value="F:gamma-glutamylcyclotransferase activity"/>
    <property type="evidence" value="ECO:0007669"/>
    <property type="project" value="InterPro"/>
</dbReference>
<dbReference type="GeneID" id="109516380"/>
<dbReference type="Proteomes" id="UP000264820">
    <property type="component" value="Unplaced"/>
</dbReference>
<evidence type="ECO:0000313" key="5">
    <source>
        <dbReference type="Proteomes" id="UP000264820"/>
    </source>
</evidence>
<dbReference type="InterPro" id="IPR017939">
    <property type="entry name" value="G-Glutamylcylcotransferase"/>
</dbReference>
<dbReference type="InterPro" id="IPR013024">
    <property type="entry name" value="GGCT-like"/>
</dbReference>
<dbReference type="PANTHER" id="PTHR12935">
    <property type="entry name" value="GAMMA-GLUTAMYLCYCLOTRANSFERASE"/>
    <property type="match status" value="1"/>
</dbReference>
<dbReference type="AlphaFoldDB" id="A0A3Q2YC88"/>
<evidence type="ECO:0000256" key="1">
    <source>
        <dbReference type="ARBA" id="ARBA00023239"/>
    </source>
</evidence>
<dbReference type="Ensembl" id="ENSHCOT00000028125.1">
    <property type="protein sequence ID" value="ENSHCOP00000015559.1"/>
    <property type="gene ID" value="ENSHCOG00000019196.1"/>
</dbReference>
<reference evidence="4" key="2">
    <citation type="submission" date="2025-09" db="UniProtKB">
        <authorList>
            <consortium name="Ensembl"/>
        </authorList>
    </citation>
    <scope>IDENTIFICATION</scope>
</reference>
<proteinExistence type="predicted"/>
<name>A0A3Q2YC88_HIPCM</name>
<dbReference type="InterPro" id="IPR036568">
    <property type="entry name" value="GGCT-like_sf"/>
</dbReference>
<dbReference type="OMA" id="QPEGNVH"/>
<feature type="binding site" evidence="3">
    <location>
        <begin position="11"/>
        <end position="16"/>
    </location>
    <ligand>
        <name>substrate</name>
    </ligand>
</feature>
<dbReference type="CDD" id="cd06661">
    <property type="entry name" value="GGCT_like"/>
    <property type="match status" value="1"/>
</dbReference>
<evidence type="ECO:0000256" key="3">
    <source>
        <dbReference type="PIRSR" id="PIRSR617939-2"/>
    </source>
</evidence>
<feature type="active site" description="Proton acceptor" evidence="2">
    <location>
        <position position="90"/>
    </location>
</feature>
<dbReference type="Gene3D" id="3.10.490.10">
    <property type="entry name" value="Gamma-glutamyl cyclotransferase-like"/>
    <property type="match status" value="1"/>
</dbReference>
<dbReference type="RefSeq" id="XP_019726569.1">
    <property type="nucleotide sequence ID" value="XM_019871010.1"/>
</dbReference>
<keyword evidence="1" id="KW-0456">Lyase</keyword>